<dbReference type="AlphaFoldDB" id="A0A914NHU1"/>
<dbReference type="InterPro" id="IPR014790">
    <property type="entry name" value="MutL_C"/>
</dbReference>
<organism evidence="2 3">
    <name type="scientific">Meloidogyne incognita</name>
    <name type="common">Southern root-knot nematode worm</name>
    <name type="synonym">Oxyuris incognita</name>
    <dbReference type="NCBI Taxonomy" id="6306"/>
    <lineage>
        <taxon>Eukaryota</taxon>
        <taxon>Metazoa</taxon>
        <taxon>Ecdysozoa</taxon>
        <taxon>Nematoda</taxon>
        <taxon>Chromadorea</taxon>
        <taxon>Rhabditida</taxon>
        <taxon>Tylenchina</taxon>
        <taxon>Tylenchomorpha</taxon>
        <taxon>Tylenchoidea</taxon>
        <taxon>Meloidogynidae</taxon>
        <taxon>Meloidogyninae</taxon>
        <taxon>Meloidogyne</taxon>
        <taxon>Meloidogyne incognita group</taxon>
    </lineage>
</organism>
<dbReference type="Pfam" id="PF08676">
    <property type="entry name" value="MutL_C"/>
    <property type="match status" value="1"/>
</dbReference>
<dbReference type="Proteomes" id="UP000887563">
    <property type="component" value="Unplaced"/>
</dbReference>
<evidence type="ECO:0000313" key="3">
    <source>
        <dbReference type="WBParaSite" id="Minc3s04975g37364"/>
    </source>
</evidence>
<sequence length="202" mass="23158">MHLIGQFNNAFILTRLGPNLFMIDQHAADEKYNFEMLQLTTTIKSQKLFKSQLLNFGPMDFALLRDNLDLFNKNGFEFVFDDNDCEEEDVQNDEDITTSSNTTQNSSARLVALPNIVGHSFDKHDIDEILSMIAEMPGQLHRPRKVRSIFASKACRKSVMFGHPLSEFKMKQIIENMGKIEQPWNCPHGRPTIRHLCTVNLG</sequence>
<evidence type="ECO:0000259" key="1">
    <source>
        <dbReference type="SMART" id="SM00853"/>
    </source>
</evidence>
<name>A0A914NHU1_MELIC</name>
<accession>A0A914NHU1</accession>
<dbReference type="Gene3D" id="3.30.1370.100">
    <property type="entry name" value="MutL, C-terminal domain, regulatory subdomain"/>
    <property type="match status" value="1"/>
</dbReference>
<dbReference type="SMART" id="SM00853">
    <property type="entry name" value="MutL_C"/>
    <property type="match status" value="1"/>
</dbReference>
<protein>
    <submittedName>
        <fullName evidence="3">MutL C-terminal dimerisation domain-containing protein</fullName>
    </submittedName>
</protein>
<dbReference type="InterPro" id="IPR042120">
    <property type="entry name" value="MutL_C_dimsub"/>
</dbReference>
<dbReference type="GO" id="GO:0006298">
    <property type="term" value="P:mismatch repair"/>
    <property type="evidence" value="ECO:0007669"/>
    <property type="project" value="InterPro"/>
</dbReference>
<dbReference type="Gene3D" id="3.30.1540.20">
    <property type="entry name" value="MutL, C-terminal domain, dimerisation subdomain"/>
    <property type="match status" value="1"/>
</dbReference>
<dbReference type="GO" id="GO:0140664">
    <property type="term" value="F:ATP-dependent DNA damage sensor activity"/>
    <property type="evidence" value="ECO:0007669"/>
    <property type="project" value="InterPro"/>
</dbReference>
<proteinExistence type="predicted"/>
<reference evidence="3" key="1">
    <citation type="submission" date="2022-11" db="UniProtKB">
        <authorList>
            <consortium name="WormBaseParasite"/>
        </authorList>
    </citation>
    <scope>IDENTIFICATION</scope>
</reference>
<feature type="domain" description="MutL C-terminal dimerisation" evidence="1">
    <location>
        <begin position="3"/>
        <end position="165"/>
    </location>
</feature>
<dbReference type="InterPro" id="IPR042121">
    <property type="entry name" value="MutL_C_regsub"/>
</dbReference>
<dbReference type="WBParaSite" id="Minc3s04975g37364">
    <property type="protein sequence ID" value="Minc3s04975g37364"/>
    <property type="gene ID" value="Minc3s04975g37364"/>
</dbReference>
<dbReference type="FunFam" id="3.30.1370.100:FF:000001">
    <property type="entry name" value="Mismatch repair endonuclease pms1, putative"/>
    <property type="match status" value="1"/>
</dbReference>
<dbReference type="GO" id="GO:0032389">
    <property type="term" value="C:MutLalpha complex"/>
    <property type="evidence" value="ECO:0007669"/>
    <property type="project" value="TreeGrafter"/>
</dbReference>
<dbReference type="PANTHER" id="PTHR10073:SF52">
    <property type="entry name" value="MISMATCH REPAIR ENDONUCLEASE PMS2"/>
    <property type="match status" value="1"/>
</dbReference>
<keyword evidence="2" id="KW-1185">Reference proteome</keyword>
<dbReference type="GO" id="GO:0005524">
    <property type="term" value="F:ATP binding"/>
    <property type="evidence" value="ECO:0007669"/>
    <property type="project" value="InterPro"/>
</dbReference>
<dbReference type="InterPro" id="IPR038973">
    <property type="entry name" value="MutL/Mlh/Pms-like"/>
</dbReference>
<dbReference type="PANTHER" id="PTHR10073">
    <property type="entry name" value="DNA MISMATCH REPAIR PROTEIN MLH, PMS, MUTL"/>
    <property type="match status" value="1"/>
</dbReference>
<dbReference type="GO" id="GO:0016887">
    <property type="term" value="F:ATP hydrolysis activity"/>
    <property type="evidence" value="ECO:0007669"/>
    <property type="project" value="InterPro"/>
</dbReference>
<dbReference type="InterPro" id="IPR037198">
    <property type="entry name" value="MutL_C_sf"/>
</dbReference>
<dbReference type="SUPFAM" id="SSF118116">
    <property type="entry name" value="DNA mismatch repair protein MutL"/>
    <property type="match status" value="2"/>
</dbReference>
<evidence type="ECO:0000313" key="2">
    <source>
        <dbReference type="Proteomes" id="UP000887563"/>
    </source>
</evidence>